<sequence>MNDALSEGASDIHFSPGEKTVTIYFRINGYRWYYDKILIQAYQLLLSYYKFSTGMDIAEKRIPQNGTLLFNHSKGMYDLRLSTLPLKENESLAIRILSKQDFPDLDELFVFPKQAKELITWMENKAGIILLTGPTGSGKSTTMYTLLRASTQKHGYQAITLEDPVEQTIDNLLQVQVNEKAGFNYDIGLKAALRHDPDIIMVGEIRDQSTAKFAFRAALTGHLVISTIHAKNAVGTIARLTEMGLSKIDLQQSIIGIASQELIECERFSNGKSIMKRAAIAEMLHEHQLEAAIGGTPSHNIPGFESFSDLRRKAYALGYSTP</sequence>
<dbReference type="CDD" id="cd01129">
    <property type="entry name" value="PulE-GspE-like"/>
    <property type="match status" value="1"/>
</dbReference>
<proteinExistence type="inferred from homology"/>
<gene>
    <name evidence="5" type="ORF">CEY16_04295</name>
</gene>
<dbReference type="Gene3D" id="3.40.50.300">
    <property type="entry name" value="P-loop containing nucleotide triphosphate hydrolases"/>
    <property type="match status" value="1"/>
</dbReference>
<dbReference type="Pfam" id="PF00437">
    <property type="entry name" value="T2SSE"/>
    <property type="match status" value="1"/>
</dbReference>
<evidence type="ECO:0000313" key="5">
    <source>
        <dbReference type="EMBL" id="PKR79395.1"/>
    </source>
</evidence>
<keyword evidence="6" id="KW-1185">Reference proteome</keyword>
<name>A0A2I0QYI8_9BACI</name>
<comment type="similarity">
    <text evidence="1">Belongs to the GSP E family.</text>
</comment>
<organism evidence="5 6">
    <name type="scientific">Halalkalibacillus sediminis</name>
    <dbReference type="NCBI Taxonomy" id="2018042"/>
    <lineage>
        <taxon>Bacteria</taxon>
        <taxon>Bacillati</taxon>
        <taxon>Bacillota</taxon>
        <taxon>Bacilli</taxon>
        <taxon>Bacillales</taxon>
        <taxon>Bacillaceae</taxon>
        <taxon>Halalkalibacillus</taxon>
    </lineage>
</organism>
<evidence type="ECO:0000256" key="3">
    <source>
        <dbReference type="ARBA" id="ARBA00022840"/>
    </source>
</evidence>
<dbReference type="Proteomes" id="UP000243524">
    <property type="component" value="Unassembled WGS sequence"/>
</dbReference>
<dbReference type="OrthoDB" id="9808272at2"/>
<reference evidence="5 6" key="1">
    <citation type="submission" date="2017-06" db="EMBL/GenBank/DDBJ databases">
        <title>the draft geome sequence of Illustriluteabacillus marina B3227.</title>
        <authorList>
            <person name="He R.-H."/>
            <person name="Du Z.-J."/>
        </authorList>
    </citation>
    <scope>NUCLEOTIDE SEQUENCE [LARGE SCALE GENOMIC DNA]</scope>
    <source>
        <strain evidence="5 6">B3227</strain>
    </source>
</reference>
<comment type="caution">
    <text evidence="5">The sequence shown here is derived from an EMBL/GenBank/DDBJ whole genome shotgun (WGS) entry which is preliminary data.</text>
</comment>
<dbReference type="GO" id="GO:0005524">
    <property type="term" value="F:ATP binding"/>
    <property type="evidence" value="ECO:0007669"/>
    <property type="project" value="UniProtKB-KW"/>
</dbReference>
<dbReference type="PANTHER" id="PTHR30258">
    <property type="entry name" value="TYPE II SECRETION SYSTEM PROTEIN GSPE-RELATED"/>
    <property type="match status" value="1"/>
</dbReference>
<evidence type="ECO:0000256" key="2">
    <source>
        <dbReference type="ARBA" id="ARBA00022741"/>
    </source>
</evidence>
<dbReference type="SUPFAM" id="SSF52540">
    <property type="entry name" value="P-loop containing nucleoside triphosphate hydrolases"/>
    <property type="match status" value="1"/>
</dbReference>
<keyword evidence="2" id="KW-0547">Nucleotide-binding</keyword>
<dbReference type="EMBL" id="PJNH01000001">
    <property type="protein sequence ID" value="PKR79395.1"/>
    <property type="molecule type" value="Genomic_DNA"/>
</dbReference>
<evidence type="ECO:0000256" key="1">
    <source>
        <dbReference type="ARBA" id="ARBA00006611"/>
    </source>
</evidence>
<protein>
    <submittedName>
        <fullName evidence="5">Competence protein</fullName>
    </submittedName>
</protein>
<dbReference type="Gene3D" id="3.30.450.90">
    <property type="match status" value="1"/>
</dbReference>
<dbReference type="GO" id="GO:0005886">
    <property type="term" value="C:plasma membrane"/>
    <property type="evidence" value="ECO:0007669"/>
    <property type="project" value="TreeGrafter"/>
</dbReference>
<accession>A0A2I0QYI8</accession>
<dbReference type="InterPro" id="IPR003593">
    <property type="entry name" value="AAA+_ATPase"/>
</dbReference>
<keyword evidence="3" id="KW-0067">ATP-binding</keyword>
<evidence type="ECO:0000313" key="6">
    <source>
        <dbReference type="Proteomes" id="UP000243524"/>
    </source>
</evidence>
<feature type="domain" description="Bacterial type II secretion system protein E" evidence="4">
    <location>
        <begin position="193"/>
        <end position="207"/>
    </location>
</feature>
<dbReference type="InterPro" id="IPR047667">
    <property type="entry name" value="ATPase_ComGA"/>
</dbReference>
<evidence type="ECO:0000259" key="4">
    <source>
        <dbReference type="PROSITE" id="PS00662"/>
    </source>
</evidence>
<dbReference type="GO" id="GO:0016887">
    <property type="term" value="F:ATP hydrolysis activity"/>
    <property type="evidence" value="ECO:0007669"/>
    <property type="project" value="TreeGrafter"/>
</dbReference>
<dbReference type="PANTHER" id="PTHR30258:SF2">
    <property type="entry name" value="COMG OPERON PROTEIN 1"/>
    <property type="match status" value="1"/>
</dbReference>
<dbReference type="SMART" id="SM00382">
    <property type="entry name" value="AAA"/>
    <property type="match status" value="1"/>
</dbReference>
<dbReference type="InterPro" id="IPR001482">
    <property type="entry name" value="T2SS/T4SS_dom"/>
</dbReference>
<dbReference type="NCBIfam" id="NF041000">
    <property type="entry name" value="ATPase_ComGA"/>
    <property type="match status" value="1"/>
</dbReference>
<dbReference type="PROSITE" id="PS00662">
    <property type="entry name" value="T2SP_E"/>
    <property type="match status" value="1"/>
</dbReference>
<dbReference type="AlphaFoldDB" id="A0A2I0QYI8"/>
<dbReference type="InterPro" id="IPR027417">
    <property type="entry name" value="P-loop_NTPase"/>
</dbReference>